<keyword evidence="2" id="KW-0378">Hydrolase</keyword>
<name>A0A1L9AV36_9BACT</name>
<dbReference type="Gene3D" id="3.40.50.1820">
    <property type="entry name" value="alpha/beta hydrolase"/>
    <property type="match status" value="1"/>
</dbReference>
<sequence length="265" mass="28519">MNEAPLYVASWGAGEPVVLVHSGGMSSRQWKKLADRLAGTYRVLAPDLLGSGENPPWPEDRPFEFGLDVDALATLLGTLPGPAHLVGHSYGGLLALTLARKYPERVRSLAVFDPVAFGVLHGAQDMEGLSDLARAADNPVFTDEQLGGSDAWMQAFVDYWNGPGTWRAMPEPSRASFLRVGRKVFQEVRTLMLDRTGLDAYAKVAMPALLMFGEKSPAAARRVVTLLSQALPAATLVQFPGAGHMGPLTHGSLVNERIAEHLSHA</sequence>
<accession>A0A1L9AV36</accession>
<evidence type="ECO:0000313" key="3">
    <source>
        <dbReference type="Proteomes" id="UP000182229"/>
    </source>
</evidence>
<keyword evidence="3" id="KW-1185">Reference proteome</keyword>
<reference evidence="3" key="1">
    <citation type="submission" date="2016-11" db="EMBL/GenBank/DDBJ databases">
        <authorList>
            <person name="Shukria A."/>
            <person name="Stevens D.C."/>
        </authorList>
    </citation>
    <scope>NUCLEOTIDE SEQUENCE [LARGE SCALE GENOMIC DNA]</scope>
    <source>
        <strain evidence="3">Cbfe23</strain>
    </source>
</reference>
<dbReference type="Proteomes" id="UP000182229">
    <property type="component" value="Unassembled WGS sequence"/>
</dbReference>
<dbReference type="InterPro" id="IPR000639">
    <property type="entry name" value="Epox_hydrolase-like"/>
</dbReference>
<dbReference type="PRINTS" id="PR00412">
    <property type="entry name" value="EPOXHYDRLASE"/>
</dbReference>
<dbReference type="OrthoDB" id="9780765at2"/>
<organism evidence="2 3">
    <name type="scientific">Cystobacter ferrugineus</name>
    <dbReference type="NCBI Taxonomy" id="83449"/>
    <lineage>
        <taxon>Bacteria</taxon>
        <taxon>Pseudomonadati</taxon>
        <taxon>Myxococcota</taxon>
        <taxon>Myxococcia</taxon>
        <taxon>Myxococcales</taxon>
        <taxon>Cystobacterineae</taxon>
        <taxon>Archangiaceae</taxon>
        <taxon>Cystobacter</taxon>
    </lineage>
</organism>
<dbReference type="PANTHER" id="PTHR43194">
    <property type="entry name" value="HYDROLASE ALPHA/BETA FOLD FAMILY"/>
    <property type="match status" value="1"/>
</dbReference>
<evidence type="ECO:0000313" key="2">
    <source>
        <dbReference type="EMBL" id="OJH33854.1"/>
    </source>
</evidence>
<dbReference type="SUPFAM" id="SSF53474">
    <property type="entry name" value="alpha/beta-Hydrolases"/>
    <property type="match status" value="1"/>
</dbReference>
<dbReference type="PRINTS" id="PR00111">
    <property type="entry name" value="ABHYDROLASE"/>
</dbReference>
<proteinExistence type="predicted"/>
<dbReference type="EMBL" id="MPIN01000026">
    <property type="protein sequence ID" value="OJH33854.1"/>
    <property type="molecule type" value="Genomic_DNA"/>
</dbReference>
<feature type="domain" description="AB hydrolase-1" evidence="1">
    <location>
        <begin position="16"/>
        <end position="250"/>
    </location>
</feature>
<protein>
    <submittedName>
        <fullName evidence="2">Alpha/beta hydrolase</fullName>
    </submittedName>
</protein>
<dbReference type="AlphaFoldDB" id="A0A1L9AV36"/>
<dbReference type="GO" id="GO:0016787">
    <property type="term" value="F:hydrolase activity"/>
    <property type="evidence" value="ECO:0007669"/>
    <property type="project" value="UniProtKB-KW"/>
</dbReference>
<dbReference type="STRING" id="83449.BON30_46420"/>
<dbReference type="RefSeq" id="WP_071905083.1">
    <property type="nucleotide sequence ID" value="NZ_MPIN01000026.1"/>
</dbReference>
<gene>
    <name evidence="2" type="ORF">BON30_46420</name>
</gene>
<evidence type="ECO:0000259" key="1">
    <source>
        <dbReference type="Pfam" id="PF00561"/>
    </source>
</evidence>
<dbReference type="Pfam" id="PF00561">
    <property type="entry name" value="Abhydrolase_1"/>
    <property type="match status" value="1"/>
</dbReference>
<dbReference type="InterPro" id="IPR000073">
    <property type="entry name" value="AB_hydrolase_1"/>
</dbReference>
<reference evidence="2 3" key="2">
    <citation type="submission" date="2016-12" db="EMBL/GenBank/DDBJ databases">
        <title>Draft Genome Sequence of Cystobacter ferrugineus Strain Cbfe23.</title>
        <authorList>
            <person name="Akbar S."/>
            <person name="Dowd S.E."/>
            <person name="Stevens D.C."/>
        </authorList>
    </citation>
    <scope>NUCLEOTIDE SEQUENCE [LARGE SCALE GENOMIC DNA]</scope>
    <source>
        <strain evidence="2 3">Cbfe23</strain>
    </source>
</reference>
<comment type="caution">
    <text evidence="2">The sequence shown here is derived from an EMBL/GenBank/DDBJ whole genome shotgun (WGS) entry which is preliminary data.</text>
</comment>
<dbReference type="InterPro" id="IPR029058">
    <property type="entry name" value="AB_hydrolase_fold"/>
</dbReference>
<dbReference type="InterPro" id="IPR050228">
    <property type="entry name" value="Carboxylesterase_BioH"/>
</dbReference>
<dbReference type="PANTHER" id="PTHR43194:SF5">
    <property type="entry name" value="PIMELOYL-[ACYL-CARRIER PROTEIN] METHYL ESTER ESTERASE"/>
    <property type="match status" value="1"/>
</dbReference>